<keyword evidence="1" id="KW-0812">Transmembrane</keyword>
<protein>
    <submittedName>
        <fullName evidence="2">Uncharacterized protein</fullName>
    </submittedName>
</protein>
<dbReference type="InterPro" id="IPR029468">
    <property type="entry name" value="O-ag_pol_Wzy"/>
</dbReference>
<dbReference type="NCBIfam" id="TIGR04370">
    <property type="entry name" value="glyco_rpt_poly"/>
    <property type="match status" value="1"/>
</dbReference>
<proteinExistence type="predicted"/>
<evidence type="ECO:0000256" key="1">
    <source>
        <dbReference type="SAM" id="Phobius"/>
    </source>
</evidence>
<keyword evidence="1" id="KW-0472">Membrane</keyword>
<dbReference type="EMBL" id="CP042913">
    <property type="protein sequence ID" value="QEG36649.1"/>
    <property type="molecule type" value="Genomic_DNA"/>
</dbReference>
<feature type="transmembrane region" description="Helical" evidence="1">
    <location>
        <begin position="221"/>
        <end position="241"/>
    </location>
</feature>
<evidence type="ECO:0000313" key="3">
    <source>
        <dbReference type="Proteomes" id="UP000323917"/>
    </source>
</evidence>
<dbReference type="Proteomes" id="UP000323917">
    <property type="component" value="Chromosome"/>
</dbReference>
<sequence>MFPWLVTLYLIMFYICAVRFASREGYWSPVIVFGITAFYYYLSLPLELYFRGQEVFTAYPAVFGISPEVRNAIGISAVLALLGFVAGHLLSGVGRLGAHRDFMPDRRLPNSLKYLALFSLIAIFLLYRFTLFENLGYQDANERRYNDPLFGYLTRLCLLLSCLCVGVIVQRKGLARAPAFLIAALVVAWGFYTSDKNPILQAALGLSTYWVGARSRSMKHLYIYCGAAVLAIASLPLFSAFRAHAPIDIRSAVADFSVQNTDAKGPMISLVLALEEDGPQFYGSSYLYALVGWVPRAIWPNRPNDLAQEFAFDHMPNWQPGMGLGYSLLAEAYLNFGKVGVFLQYFGIAFGLGRLWRGLYNLFARYGATPYWRASLAVTYFGILAIMHRVPSGYVVQSCVFELLVPVVAFCWLDIRPMRRYRTYNAHLVTGPHRVPRRRQFVSTHSITG</sequence>
<gene>
    <name evidence="2" type="ORF">Pr1d_39640</name>
</gene>
<feature type="transmembrane region" description="Helical" evidence="1">
    <location>
        <begin position="29"/>
        <end position="50"/>
    </location>
</feature>
<accession>A0A5B9QFH3</accession>
<dbReference type="AlphaFoldDB" id="A0A5B9QFH3"/>
<dbReference type="RefSeq" id="WP_148074970.1">
    <property type="nucleotide sequence ID" value="NZ_CP042913.1"/>
</dbReference>
<name>A0A5B9QFH3_9BACT</name>
<dbReference type="KEGG" id="bgok:Pr1d_39640"/>
<dbReference type="OrthoDB" id="254426at2"/>
<organism evidence="2 3">
    <name type="scientific">Bythopirellula goksoeyrii</name>
    <dbReference type="NCBI Taxonomy" id="1400387"/>
    <lineage>
        <taxon>Bacteria</taxon>
        <taxon>Pseudomonadati</taxon>
        <taxon>Planctomycetota</taxon>
        <taxon>Planctomycetia</taxon>
        <taxon>Pirellulales</taxon>
        <taxon>Lacipirellulaceae</taxon>
        <taxon>Bythopirellula</taxon>
    </lineage>
</organism>
<dbReference type="Pfam" id="PF14296">
    <property type="entry name" value="O-ag_pol_Wzy"/>
    <property type="match status" value="1"/>
</dbReference>
<feature type="transmembrane region" description="Helical" evidence="1">
    <location>
        <begin position="174"/>
        <end position="192"/>
    </location>
</feature>
<feature type="transmembrane region" description="Helical" evidence="1">
    <location>
        <begin position="371"/>
        <end position="388"/>
    </location>
</feature>
<keyword evidence="1" id="KW-1133">Transmembrane helix</keyword>
<feature type="transmembrane region" description="Helical" evidence="1">
    <location>
        <begin position="111"/>
        <end position="129"/>
    </location>
</feature>
<evidence type="ECO:0000313" key="2">
    <source>
        <dbReference type="EMBL" id="QEG36649.1"/>
    </source>
</evidence>
<keyword evidence="3" id="KW-1185">Reference proteome</keyword>
<feature type="transmembrane region" description="Helical" evidence="1">
    <location>
        <begin position="198"/>
        <end position="214"/>
    </location>
</feature>
<feature type="transmembrane region" description="Helical" evidence="1">
    <location>
        <begin position="70"/>
        <end position="90"/>
    </location>
</feature>
<feature type="transmembrane region" description="Helical" evidence="1">
    <location>
        <begin position="6"/>
        <end position="22"/>
    </location>
</feature>
<feature type="transmembrane region" description="Helical" evidence="1">
    <location>
        <begin position="149"/>
        <end position="169"/>
    </location>
</feature>
<feature type="transmembrane region" description="Helical" evidence="1">
    <location>
        <begin position="332"/>
        <end position="350"/>
    </location>
</feature>
<reference evidence="2 3" key="1">
    <citation type="submission" date="2019-08" db="EMBL/GenBank/DDBJ databases">
        <title>Deep-cultivation of Planctomycetes and their phenomic and genomic characterization uncovers novel biology.</title>
        <authorList>
            <person name="Wiegand S."/>
            <person name="Jogler M."/>
            <person name="Boedeker C."/>
            <person name="Pinto D."/>
            <person name="Vollmers J."/>
            <person name="Rivas-Marin E."/>
            <person name="Kohn T."/>
            <person name="Peeters S.H."/>
            <person name="Heuer A."/>
            <person name="Rast P."/>
            <person name="Oberbeckmann S."/>
            <person name="Bunk B."/>
            <person name="Jeske O."/>
            <person name="Meyerdierks A."/>
            <person name="Storesund J.E."/>
            <person name="Kallscheuer N."/>
            <person name="Luecker S."/>
            <person name="Lage O.M."/>
            <person name="Pohl T."/>
            <person name="Merkel B.J."/>
            <person name="Hornburger P."/>
            <person name="Mueller R.-W."/>
            <person name="Bruemmer F."/>
            <person name="Labrenz M."/>
            <person name="Spormann A.M."/>
            <person name="Op den Camp H."/>
            <person name="Overmann J."/>
            <person name="Amann R."/>
            <person name="Jetten M.S.M."/>
            <person name="Mascher T."/>
            <person name="Medema M.H."/>
            <person name="Devos D.P."/>
            <person name="Kaster A.-K."/>
            <person name="Ovreas L."/>
            <person name="Rohde M."/>
            <person name="Galperin M.Y."/>
            <person name="Jogler C."/>
        </authorList>
    </citation>
    <scope>NUCLEOTIDE SEQUENCE [LARGE SCALE GENOMIC DNA]</scope>
    <source>
        <strain evidence="2 3">Pr1d</strain>
    </source>
</reference>
<feature type="transmembrane region" description="Helical" evidence="1">
    <location>
        <begin position="394"/>
        <end position="413"/>
    </location>
</feature>